<evidence type="ECO:0000256" key="11">
    <source>
        <dbReference type="ARBA" id="ARBA00044190"/>
    </source>
</evidence>
<evidence type="ECO:0000256" key="4">
    <source>
        <dbReference type="ARBA" id="ARBA00022519"/>
    </source>
</evidence>
<comment type="catalytic activity">
    <reaction evidence="13">
        <text>an alpha-Kdo-(2-&gt;4)-alpha-Kdo-(2-&gt;6)-lipid A + ADP-L-glycero-beta-D-manno-heptose = an L-alpha-D-Hep-(1-&gt;5)-[alpha-Kdo-(2-&gt;4)]-alpha-Kdo-(2-&gt;6)-lipid A + ADP + H(+)</text>
        <dbReference type="Rhea" id="RHEA:74067"/>
        <dbReference type="ChEBI" id="CHEBI:15378"/>
        <dbReference type="ChEBI" id="CHEBI:61506"/>
        <dbReference type="ChEBI" id="CHEBI:176431"/>
        <dbReference type="ChEBI" id="CHEBI:193068"/>
        <dbReference type="ChEBI" id="CHEBI:456216"/>
        <dbReference type="EC" id="2.4.99.23"/>
    </reaction>
</comment>
<dbReference type="GO" id="GO:0008713">
    <property type="term" value="F:ADP-heptose-lipopolysaccharide heptosyltransferase activity"/>
    <property type="evidence" value="ECO:0007669"/>
    <property type="project" value="TreeGrafter"/>
</dbReference>
<dbReference type="InterPro" id="IPR011908">
    <property type="entry name" value="LipoPS_heptosylTferase-I"/>
</dbReference>
<keyword evidence="3" id="KW-1003">Cell membrane</keyword>
<evidence type="ECO:0000256" key="6">
    <source>
        <dbReference type="ARBA" id="ARBA00022679"/>
    </source>
</evidence>
<protein>
    <recommendedName>
        <fullName evidence="11">Lipopolysaccharide heptosyltransferase 1</fullName>
        <ecNumber evidence="10">2.4.99.23</ecNumber>
    </recommendedName>
    <alternativeName>
        <fullName evidence="12">ADP-heptose:lipopolysaccharide heptosyltransferase I</fullName>
    </alternativeName>
</protein>
<gene>
    <name evidence="14" type="primary">rfaC</name>
    <name evidence="14" type="ORF">EHSB41UT_01988</name>
</gene>
<organism evidence="14 15">
    <name type="scientific">Parendozoicomonas haliclonae</name>
    <dbReference type="NCBI Taxonomy" id="1960125"/>
    <lineage>
        <taxon>Bacteria</taxon>
        <taxon>Pseudomonadati</taxon>
        <taxon>Pseudomonadota</taxon>
        <taxon>Gammaproteobacteria</taxon>
        <taxon>Oceanospirillales</taxon>
        <taxon>Endozoicomonadaceae</taxon>
        <taxon>Parendozoicomonas</taxon>
    </lineage>
</organism>
<dbReference type="Proteomes" id="UP000196573">
    <property type="component" value="Unassembled WGS sequence"/>
</dbReference>
<dbReference type="RefSeq" id="WP_087109367.1">
    <property type="nucleotide sequence ID" value="NZ_CBCSCN010000002.1"/>
</dbReference>
<proteinExistence type="inferred from homology"/>
<dbReference type="InterPro" id="IPR051199">
    <property type="entry name" value="LPS_LOS_Heptosyltrfase"/>
</dbReference>
<dbReference type="GO" id="GO:0009244">
    <property type="term" value="P:lipopolysaccharide core region biosynthetic process"/>
    <property type="evidence" value="ECO:0007669"/>
    <property type="project" value="InterPro"/>
</dbReference>
<keyword evidence="4" id="KW-0997">Cell inner membrane</keyword>
<keyword evidence="15" id="KW-1185">Reference proteome</keyword>
<name>A0A1X7AJL7_9GAMM</name>
<reference evidence="14 15" key="1">
    <citation type="submission" date="2017-03" db="EMBL/GenBank/DDBJ databases">
        <authorList>
            <person name="Afonso C.L."/>
            <person name="Miller P.J."/>
            <person name="Scott M.A."/>
            <person name="Spackman E."/>
            <person name="Goraichik I."/>
            <person name="Dimitrov K.M."/>
            <person name="Suarez D.L."/>
            <person name="Swayne D.E."/>
        </authorList>
    </citation>
    <scope>NUCLEOTIDE SEQUENCE [LARGE SCALE GENOMIC DNA]</scope>
    <source>
        <strain evidence="14">SB41UT1</strain>
    </source>
</reference>
<evidence type="ECO:0000256" key="7">
    <source>
        <dbReference type="ARBA" id="ARBA00022985"/>
    </source>
</evidence>
<dbReference type="EMBL" id="FWPT01000004">
    <property type="protein sequence ID" value="SMA45732.1"/>
    <property type="molecule type" value="Genomic_DNA"/>
</dbReference>
<keyword evidence="8" id="KW-0472">Membrane</keyword>
<dbReference type="GO" id="GO:0005886">
    <property type="term" value="C:plasma membrane"/>
    <property type="evidence" value="ECO:0007669"/>
    <property type="project" value="UniProtKB-SubCell"/>
</dbReference>
<evidence type="ECO:0000256" key="3">
    <source>
        <dbReference type="ARBA" id="ARBA00022475"/>
    </source>
</evidence>
<dbReference type="EC" id="2.4.99.23" evidence="10"/>
<dbReference type="NCBIfam" id="TIGR02193">
    <property type="entry name" value="heptsyl_trn_I"/>
    <property type="match status" value="1"/>
</dbReference>
<dbReference type="PANTHER" id="PTHR30160">
    <property type="entry name" value="TETRAACYLDISACCHARIDE 4'-KINASE-RELATED"/>
    <property type="match status" value="1"/>
</dbReference>
<evidence type="ECO:0000256" key="13">
    <source>
        <dbReference type="ARBA" id="ARBA00049201"/>
    </source>
</evidence>
<evidence type="ECO:0000256" key="5">
    <source>
        <dbReference type="ARBA" id="ARBA00022676"/>
    </source>
</evidence>
<evidence type="ECO:0000256" key="10">
    <source>
        <dbReference type="ARBA" id="ARBA00044041"/>
    </source>
</evidence>
<sequence>MSQWQNKAPRVLIVKTSSLGDVIHTLPALTDAAKAIPGITFDWIVEESFSEIPSWHPNVTNIIPVAIRRWRKSIFKTLRSGEWSEFRSRLKQSDYDLVIDAQGLLKSAILTKGLKAPVYGLDKDSAREPLAARFYSHPQAIAKGQHAVERVRQLFAKALGYELPAGKGHFALEAELFADARNLRPPCSYLVFVHGTTWDDKHWPESYWIELAKKATKAGYVVCLPWGNDKEKARAERIAAENSRVLVLPKLNLREVASVLAGATKVVAVDTGLGHLTAALEVPAVSLYGPTSPVLVGAYGDNQQHLTLDDCDPTISAPGITPAIFAPITPDIVWNALALESVADNTEQEKSVE</sequence>
<dbReference type="GO" id="GO:0005829">
    <property type="term" value="C:cytosol"/>
    <property type="evidence" value="ECO:0007669"/>
    <property type="project" value="TreeGrafter"/>
</dbReference>
<dbReference type="InterPro" id="IPR002201">
    <property type="entry name" value="Glyco_trans_9"/>
</dbReference>
<keyword evidence="6 14" id="KW-0808">Transferase</keyword>
<evidence type="ECO:0000256" key="2">
    <source>
        <dbReference type="ARBA" id="ARBA00004713"/>
    </source>
</evidence>
<comment type="subcellular location">
    <subcellularLocation>
        <location evidence="1">Cell inner membrane</location>
        <topology evidence="1">Peripheral membrane protein</topology>
        <orientation evidence="1">Cytoplasmic side</orientation>
    </subcellularLocation>
</comment>
<keyword evidence="5" id="KW-0328">Glycosyltransferase</keyword>
<dbReference type="OrthoDB" id="9767552at2"/>
<accession>A0A1X7AJL7</accession>
<keyword evidence="7" id="KW-0448">Lipopolysaccharide biosynthesis</keyword>
<dbReference type="AlphaFoldDB" id="A0A1X7AJL7"/>
<evidence type="ECO:0000313" key="14">
    <source>
        <dbReference type="EMBL" id="SMA45732.1"/>
    </source>
</evidence>
<evidence type="ECO:0000313" key="15">
    <source>
        <dbReference type="Proteomes" id="UP000196573"/>
    </source>
</evidence>
<comment type="similarity">
    <text evidence="9">Belongs to the glycosyltransferase 9 family.</text>
</comment>
<dbReference type="PANTHER" id="PTHR30160:SF19">
    <property type="entry name" value="LIPOPOLYSACCHARIDE HEPTOSYLTRANSFERASE 1"/>
    <property type="match status" value="1"/>
</dbReference>
<evidence type="ECO:0000256" key="9">
    <source>
        <dbReference type="ARBA" id="ARBA00043995"/>
    </source>
</evidence>
<evidence type="ECO:0000256" key="12">
    <source>
        <dbReference type="ARBA" id="ARBA00044330"/>
    </source>
</evidence>
<evidence type="ECO:0000256" key="1">
    <source>
        <dbReference type="ARBA" id="ARBA00004515"/>
    </source>
</evidence>
<dbReference type="SUPFAM" id="SSF53756">
    <property type="entry name" value="UDP-Glycosyltransferase/glycogen phosphorylase"/>
    <property type="match status" value="1"/>
</dbReference>
<evidence type="ECO:0000256" key="8">
    <source>
        <dbReference type="ARBA" id="ARBA00023136"/>
    </source>
</evidence>
<comment type="pathway">
    <text evidence="2">Bacterial outer membrane biogenesis; LPS core biosynthesis.</text>
</comment>
<dbReference type="Gene3D" id="3.40.50.2000">
    <property type="entry name" value="Glycogen Phosphorylase B"/>
    <property type="match status" value="2"/>
</dbReference>
<dbReference type="Pfam" id="PF01075">
    <property type="entry name" value="Glyco_transf_9"/>
    <property type="match status" value="1"/>
</dbReference>
<dbReference type="CDD" id="cd03789">
    <property type="entry name" value="GT9_LPS_heptosyltransferase"/>
    <property type="match status" value="1"/>
</dbReference>